<evidence type="ECO:0000313" key="1">
    <source>
        <dbReference type="EMBL" id="KAA0195024.1"/>
    </source>
</evidence>
<sequence length="154" mass="18161">MVEFILTDKKSLEIMAVLREEGRQIRLQDEMFFSTVNYNPHLKAPGSCLKIHLPNGSDPRTSYVARHVEWNPPPCLSKRVQRTVCIMGVRDLPKLTKSQRFFVNKFIDNFEPLAYDCLEWWLFEKIDNERGFGRTAAEFDTSFYENLYCSKDHF</sequence>
<comment type="caution">
    <text evidence="1">The sequence shown here is derived from an EMBL/GenBank/DDBJ whole genome shotgun (WGS) entry which is preliminary data.</text>
</comment>
<dbReference type="Proteomes" id="UP000728185">
    <property type="component" value="Unassembled WGS sequence"/>
</dbReference>
<reference evidence="1" key="1">
    <citation type="submission" date="2019-05" db="EMBL/GenBank/DDBJ databases">
        <title>Annotation for the trematode Fasciolopsis buski.</title>
        <authorList>
            <person name="Choi Y.-J."/>
        </authorList>
    </citation>
    <scope>NUCLEOTIDE SEQUENCE</scope>
    <source>
        <strain evidence="1">HT</strain>
        <tissue evidence="1">Whole worm</tissue>
    </source>
</reference>
<dbReference type="GO" id="GO:0008375">
    <property type="term" value="F:acetylglucosaminyltransferase activity"/>
    <property type="evidence" value="ECO:0007669"/>
    <property type="project" value="TreeGrafter"/>
</dbReference>
<dbReference type="EMBL" id="LUCM01003977">
    <property type="protein sequence ID" value="KAA0195024.1"/>
    <property type="molecule type" value="Genomic_DNA"/>
</dbReference>
<organism evidence="1 2">
    <name type="scientific">Fasciolopsis buskii</name>
    <dbReference type="NCBI Taxonomy" id="27845"/>
    <lineage>
        <taxon>Eukaryota</taxon>
        <taxon>Metazoa</taxon>
        <taxon>Spiralia</taxon>
        <taxon>Lophotrochozoa</taxon>
        <taxon>Platyhelminthes</taxon>
        <taxon>Trematoda</taxon>
        <taxon>Digenea</taxon>
        <taxon>Plagiorchiida</taxon>
        <taxon>Echinostomata</taxon>
        <taxon>Echinostomatoidea</taxon>
        <taxon>Fasciolidae</taxon>
        <taxon>Fasciolopsis</taxon>
    </lineage>
</organism>
<proteinExistence type="predicted"/>
<dbReference type="PANTHER" id="PTHR19297">
    <property type="entry name" value="GLYCOSYLTRANSFERASE 14 FAMILY MEMBER"/>
    <property type="match status" value="1"/>
</dbReference>
<name>A0A8E0VLL8_9TREM</name>
<dbReference type="AlphaFoldDB" id="A0A8E0VLL8"/>
<dbReference type="OrthoDB" id="2019572at2759"/>
<gene>
    <name evidence="1" type="ORF">FBUS_10034</name>
</gene>
<protein>
    <submittedName>
        <fullName evidence="1">Branching Xylosyltransferase</fullName>
    </submittedName>
</protein>
<evidence type="ECO:0000313" key="2">
    <source>
        <dbReference type="Proteomes" id="UP000728185"/>
    </source>
</evidence>
<keyword evidence="2" id="KW-1185">Reference proteome</keyword>
<accession>A0A8E0VLL8</accession>
<dbReference type="PANTHER" id="PTHR19297:SF191">
    <property type="entry name" value="PROTEIN XYLOSYLTRANSFERASE"/>
    <property type="match status" value="1"/>
</dbReference>